<dbReference type="PANTHER" id="PTHR12673">
    <property type="entry name" value="FACIOGENITAL DYSPLASIA PROTEIN"/>
    <property type="match status" value="1"/>
</dbReference>
<dbReference type="Gene3D" id="3.30.40.10">
    <property type="entry name" value="Zinc/RING finger domain, C3HC4 (zinc finger)"/>
    <property type="match status" value="1"/>
</dbReference>
<dbReference type="InterPro" id="IPR051092">
    <property type="entry name" value="FYVE_RhoGEF_PH"/>
</dbReference>
<dbReference type="InterPro" id="IPR001849">
    <property type="entry name" value="PH_domain"/>
</dbReference>
<dbReference type="SUPFAM" id="SSF48065">
    <property type="entry name" value="DBL homology domain (DH-domain)"/>
    <property type="match status" value="1"/>
</dbReference>
<dbReference type="SUPFAM" id="SSF50729">
    <property type="entry name" value="PH domain-like"/>
    <property type="match status" value="1"/>
</dbReference>
<name>A0AAF3FLG1_9BILA</name>
<dbReference type="PROSITE" id="PS50003">
    <property type="entry name" value="PH_DOMAIN"/>
    <property type="match status" value="1"/>
</dbReference>
<feature type="compositionally biased region" description="Acidic residues" evidence="5">
    <location>
        <begin position="75"/>
        <end position="89"/>
    </location>
</feature>
<evidence type="ECO:0000256" key="5">
    <source>
        <dbReference type="SAM" id="MobiDB-lite"/>
    </source>
</evidence>
<proteinExistence type="predicted"/>
<dbReference type="AlphaFoldDB" id="A0AAF3FLG1"/>
<accession>A0AAF3FLG1</accession>
<dbReference type="WBParaSite" id="MBELARI_LOCUS6576">
    <property type="protein sequence ID" value="MBELARI_LOCUS6576"/>
    <property type="gene ID" value="MBELARI_LOCUS6576"/>
</dbReference>
<evidence type="ECO:0000256" key="3">
    <source>
        <dbReference type="ARBA" id="ARBA00022833"/>
    </source>
</evidence>
<dbReference type="InterPro" id="IPR013083">
    <property type="entry name" value="Znf_RING/FYVE/PHD"/>
</dbReference>
<dbReference type="InterPro" id="IPR035899">
    <property type="entry name" value="DBL_dom_sf"/>
</dbReference>
<dbReference type="SMART" id="SM00233">
    <property type="entry name" value="PH"/>
    <property type="match status" value="1"/>
</dbReference>
<dbReference type="InterPro" id="IPR011011">
    <property type="entry name" value="Znf_FYVE_PHD"/>
</dbReference>
<evidence type="ECO:0000256" key="4">
    <source>
        <dbReference type="PROSITE-ProRule" id="PRU00091"/>
    </source>
</evidence>
<keyword evidence="1" id="KW-0479">Metal-binding</keyword>
<evidence type="ECO:0000313" key="8">
    <source>
        <dbReference type="Proteomes" id="UP000887575"/>
    </source>
</evidence>
<dbReference type="PROSITE" id="PS50178">
    <property type="entry name" value="ZF_FYVE"/>
    <property type="match status" value="1"/>
</dbReference>
<dbReference type="GO" id="GO:0046847">
    <property type="term" value="P:filopodium assembly"/>
    <property type="evidence" value="ECO:0007669"/>
    <property type="project" value="TreeGrafter"/>
</dbReference>
<dbReference type="Proteomes" id="UP000887575">
    <property type="component" value="Unassembled WGS sequence"/>
</dbReference>
<dbReference type="GO" id="GO:0005085">
    <property type="term" value="F:guanyl-nucleotide exchange factor activity"/>
    <property type="evidence" value="ECO:0007669"/>
    <property type="project" value="TreeGrafter"/>
</dbReference>
<evidence type="ECO:0000259" key="6">
    <source>
        <dbReference type="PROSITE" id="PS50003"/>
    </source>
</evidence>
<dbReference type="CDD" id="cd00065">
    <property type="entry name" value="FYVE_like_SF"/>
    <property type="match status" value="1"/>
</dbReference>
<dbReference type="InterPro" id="IPR017455">
    <property type="entry name" value="Znf_FYVE-rel"/>
</dbReference>
<evidence type="ECO:0000256" key="1">
    <source>
        <dbReference type="ARBA" id="ARBA00022723"/>
    </source>
</evidence>
<sequence length="420" mass="47639">MRTQSQLIPSTITEKVVNPDGSVTTRLKSSHSMSSQWSRQETYINGVKQMSKSRFRAFVEYKGPDGGFKVKLSDEGEEDLSEEENDEDEHSTSTWAQMAAKELVDSEQRYVDKLRLLDQMFRLEVEAMEKAGDIEKGKERYRKVIEMQELLGNSLPLVSVGREFIEMGPIQKINSGTHKPEERYLFLFNDLVLLGVKGIVSKYRVRARFEALHTRICEGDNLEREHSFYLRGSYGSEPQRCVELFADSRDVKEKWMRKLQEVITKSRDNSASFSKHGSKRSSISETKSNNSKYCAECDAELGFMKKLFKSKCSKCNRKLCDKCLGRYKSDGKKGKICEACVKNTLNSDTLRNAAAMMRGDVLDKPPKGDGVLHGSEVRFKHNRAVSMLPLPGAEVKMCGEKWMAVLDLAANAQLSQSDTE</sequence>
<dbReference type="InterPro" id="IPR011993">
    <property type="entry name" value="PH-like_dom_sf"/>
</dbReference>
<evidence type="ECO:0000259" key="7">
    <source>
        <dbReference type="PROSITE" id="PS50178"/>
    </source>
</evidence>
<evidence type="ECO:0000313" key="9">
    <source>
        <dbReference type="WBParaSite" id="MBELARI_LOCUS6576"/>
    </source>
</evidence>
<keyword evidence="8" id="KW-1185">Reference proteome</keyword>
<feature type="domain" description="PH" evidence="6">
    <location>
        <begin position="163"/>
        <end position="264"/>
    </location>
</feature>
<reference evidence="9" key="1">
    <citation type="submission" date="2024-02" db="UniProtKB">
        <authorList>
            <consortium name="WormBaseParasite"/>
        </authorList>
    </citation>
    <scope>IDENTIFICATION</scope>
</reference>
<dbReference type="Pfam" id="PF00169">
    <property type="entry name" value="PH"/>
    <property type="match status" value="1"/>
</dbReference>
<feature type="domain" description="FYVE-type" evidence="7">
    <location>
        <begin position="288"/>
        <end position="345"/>
    </location>
</feature>
<feature type="region of interest" description="Disordered" evidence="5">
    <location>
        <begin position="69"/>
        <end position="93"/>
    </location>
</feature>
<dbReference type="PANTHER" id="PTHR12673:SF241">
    <property type="entry name" value="DH DOMAIN-CONTAINING PROTEIN"/>
    <property type="match status" value="1"/>
</dbReference>
<keyword evidence="3" id="KW-0862">Zinc</keyword>
<keyword evidence="2 4" id="KW-0863">Zinc-finger</keyword>
<dbReference type="GO" id="GO:0005737">
    <property type="term" value="C:cytoplasm"/>
    <property type="evidence" value="ECO:0007669"/>
    <property type="project" value="TreeGrafter"/>
</dbReference>
<protein>
    <submittedName>
        <fullName evidence="9">Uncharacterized protein</fullName>
    </submittedName>
</protein>
<dbReference type="Gene3D" id="2.30.29.30">
    <property type="entry name" value="Pleckstrin-homology domain (PH domain)/Phosphotyrosine-binding domain (PTB)"/>
    <property type="match status" value="1"/>
</dbReference>
<dbReference type="SUPFAM" id="SSF57903">
    <property type="entry name" value="FYVE/PHD zinc finger"/>
    <property type="match status" value="1"/>
</dbReference>
<dbReference type="GO" id="GO:0008270">
    <property type="term" value="F:zinc ion binding"/>
    <property type="evidence" value="ECO:0007669"/>
    <property type="project" value="UniProtKB-KW"/>
</dbReference>
<organism evidence="8 9">
    <name type="scientific">Mesorhabditis belari</name>
    <dbReference type="NCBI Taxonomy" id="2138241"/>
    <lineage>
        <taxon>Eukaryota</taxon>
        <taxon>Metazoa</taxon>
        <taxon>Ecdysozoa</taxon>
        <taxon>Nematoda</taxon>
        <taxon>Chromadorea</taxon>
        <taxon>Rhabditida</taxon>
        <taxon>Rhabditina</taxon>
        <taxon>Rhabditomorpha</taxon>
        <taxon>Rhabditoidea</taxon>
        <taxon>Rhabditidae</taxon>
        <taxon>Mesorhabditinae</taxon>
        <taxon>Mesorhabditis</taxon>
    </lineage>
</organism>
<dbReference type="GO" id="GO:0007010">
    <property type="term" value="P:cytoskeleton organization"/>
    <property type="evidence" value="ECO:0007669"/>
    <property type="project" value="TreeGrafter"/>
</dbReference>
<evidence type="ECO:0000256" key="2">
    <source>
        <dbReference type="ARBA" id="ARBA00022771"/>
    </source>
</evidence>